<feature type="region of interest" description="Disordered" evidence="1">
    <location>
        <begin position="24"/>
        <end position="47"/>
    </location>
</feature>
<dbReference type="Proteomes" id="UP000605992">
    <property type="component" value="Unassembled WGS sequence"/>
</dbReference>
<comment type="caution">
    <text evidence="2">The sequence shown here is derived from an EMBL/GenBank/DDBJ whole genome shotgun (WGS) entry which is preliminary data.</text>
</comment>
<dbReference type="AlphaFoldDB" id="A0A8J3XWF1"/>
<accession>A0A8J3XWF1</accession>
<dbReference type="EMBL" id="BOOR01000025">
    <property type="protein sequence ID" value="GII55324.1"/>
    <property type="molecule type" value="Genomic_DNA"/>
</dbReference>
<evidence type="ECO:0000313" key="3">
    <source>
        <dbReference type="Proteomes" id="UP000605992"/>
    </source>
</evidence>
<proteinExistence type="predicted"/>
<keyword evidence="3" id="KW-1185">Reference proteome</keyword>
<evidence type="ECO:0008006" key="4">
    <source>
        <dbReference type="Google" id="ProtNLM"/>
    </source>
</evidence>
<reference evidence="2" key="1">
    <citation type="submission" date="2021-01" db="EMBL/GenBank/DDBJ databases">
        <title>Whole genome shotgun sequence of Planotetraspora thailandica NBRC 104271.</title>
        <authorList>
            <person name="Komaki H."/>
            <person name="Tamura T."/>
        </authorList>
    </citation>
    <scope>NUCLEOTIDE SEQUENCE</scope>
    <source>
        <strain evidence="2">NBRC 104271</strain>
    </source>
</reference>
<sequence>MVGTRFICPELYAITDLKLTHTTDIRSNHSRSPGRPSPRSLAGDRNGPALARSGFVAVDGAGGCQECRTKDGRLFRTSTGGVIAGSAYAKIWKQARTYAFTPDQIASPLAARPYDLRHAAVSLWLQRPSMHLA</sequence>
<name>A0A8J3XWF1_9ACTN</name>
<evidence type="ECO:0000313" key="2">
    <source>
        <dbReference type="EMBL" id="GII55324.1"/>
    </source>
</evidence>
<feature type="compositionally biased region" description="Low complexity" evidence="1">
    <location>
        <begin position="30"/>
        <end position="40"/>
    </location>
</feature>
<evidence type="ECO:0000256" key="1">
    <source>
        <dbReference type="SAM" id="MobiDB-lite"/>
    </source>
</evidence>
<organism evidence="2 3">
    <name type="scientific">Planotetraspora thailandica</name>
    <dbReference type="NCBI Taxonomy" id="487172"/>
    <lineage>
        <taxon>Bacteria</taxon>
        <taxon>Bacillati</taxon>
        <taxon>Actinomycetota</taxon>
        <taxon>Actinomycetes</taxon>
        <taxon>Streptosporangiales</taxon>
        <taxon>Streptosporangiaceae</taxon>
        <taxon>Planotetraspora</taxon>
    </lineage>
</organism>
<gene>
    <name evidence="2" type="ORF">Pth03_37130</name>
</gene>
<protein>
    <recommendedName>
        <fullName evidence="4">Tyr recombinase domain-containing protein</fullName>
    </recommendedName>
</protein>